<comment type="caution">
    <text evidence="2">The sequence shown here is derived from an EMBL/GenBank/DDBJ whole genome shotgun (WGS) entry which is preliminary data.</text>
</comment>
<feature type="region of interest" description="Disordered" evidence="1">
    <location>
        <begin position="1"/>
        <end position="51"/>
    </location>
</feature>
<keyword evidence="3" id="KW-1185">Reference proteome</keyword>
<accession>A0AAD7U282</accession>
<dbReference type="Gene3D" id="2.60.120.620">
    <property type="entry name" value="q2cbj1_9rhob like domain"/>
    <property type="match status" value="1"/>
</dbReference>
<name>A0AAD7U282_9APHY</name>
<gene>
    <name evidence="2" type="ORF">ONZ51_g2454</name>
</gene>
<dbReference type="PANTHER" id="PTHR33099:SF11">
    <property type="entry name" value="FE2OG DIOXYGENASE DOMAIN-CONTAINING PROTEIN"/>
    <property type="match status" value="1"/>
</dbReference>
<evidence type="ECO:0000313" key="2">
    <source>
        <dbReference type="EMBL" id="KAJ8490197.1"/>
    </source>
</evidence>
<proteinExistence type="predicted"/>
<dbReference type="Proteomes" id="UP001215151">
    <property type="component" value="Unassembled WGS sequence"/>
</dbReference>
<evidence type="ECO:0000256" key="1">
    <source>
        <dbReference type="SAM" id="MobiDB-lite"/>
    </source>
</evidence>
<protein>
    <recommendedName>
        <fullName evidence="4">Prolyl 4-hydroxylase alpha subunit Fe(2+) 2OG dioxygenase domain-containing protein</fullName>
    </recommendedName>
</protein>
<organism evidence="2 3">
    <name type="scientific">Trametes cubensis</name>
    <dbReference type="NCBI Taxonomy" id="1111947"/>
    <lineage>
        <taxon>Eukaryota</taxon>
        <taxon>Fungi</taxon>
        <taxon>Dikarya</taxon>
        <taxon>Basidiomycota</taxon>
        <taxon>Agaricomycotina</taxon>
        <taxon>Agaricomycetes</taxon>
        <taxon>Polyporales</taxon>
        <taxon>Polyporaceae</taxon>
        <taxon>Trametes</taxon>
    </lineage>
</organism>
<evidence type="ECO:0000313" key="3">
    <source>
        <dbReference type="Proteomes" id="UP001215151"/>
    </source>
</evidence>
<reference evidence="2" key="1">
    <citation type="submission" date="2022-11" db="EMBL/GenBank/DDBJ databases">
        <title>Genome Sequence of Cubamyces cubensis.</title>
        <authorList>
            <person name="Buettner E."/>
        </authorList>
    </citation>
    <scope>NUCLEOTIDE SEQUENCE</scope>
    <source>
        <strain evidence="2">MPL-01</strain>
    </source>
</reference>
<evidence type="ECO:0008006" key="4">
    <source>
        <dbReference type="Google" id="ProtNLM"/>
    </source>
</evidence>
<feature type="compositionally biased region" description="Polar residues" evidence="1">
    <location>
        <begin position="1"/>
        <end position="12"/>
    </location>
</feature>
<dbReference type="AlphaFoldDB" id="A0AAD7U282"/>
<dbReference type="PANTHER" id="PTHR33099">
    <property type="entry name" value="FE2OG DIOXYGENASE DOMAIN-CONTAINING PROTEIN"/>
    <property type="match status" value="1"/>
</dbReference>
<sequence length="516" mass="56971">MSDVSASASTAPVSGMPSRKRQRVDDNAEDATSTGTSGGIPNAPDAGIVPPFEGIPAALKVIRAIDEVQKLPALGDCPTKRAAEDKRMRWYTSDPPDNEDENDTELSAEELGRIQRNEALITQLSTMQTPNHASGCLAAPFSLRVTRARCEFDGLIAPSVPKSEDDVDEVVKSRLRRWFDNAAVSGYGDVREQVTKIDEEVRAAREISSSEFEVEPELLRRIEGIWCEHFVPSSDVRAQPYKIHLYGEDGHFKSHRDTPEHGLVGTFLLGLGDTTRRGGLVVENKKMSAHPGEWCAFYPDIPHKVDYIEGGHRAVIAFKILRTPSSMGETEKTRQVRAQVLEIVKKLEAPYGILLQHKYGVGTEQFSGFDAIVAECVRSAVPAGYVYQLPVVVRSFSWWGTKSMDGYGDWHQSCSTTVYPFAREHIDALVSGEAHSYEEDHARFGHPWLNRVKNVPFFSIDLSRTMATVYSEEQETCNYVGNEAQAWDAKSVYLSYALIVAAPTGAAEKASGNDSA</sequence>
<dbReference type="EMBL" id="JAPEVG010000038">
    <property type="protein sequence ID" value="KAJ8490197.1"/>
    <property type="molecule type" value="Genomic_DNA"/>
</dbReference>